<dbReference type="OMA" id="KEASKCW"/>
<proteinExistence type="predicted"/>
<dbReference type="Pfam" id="PF20431">
    <property type="entry name" value="E_motif"/>
    <property type="match status" value="1"/>
</dbReference>
<protein>
    <recommendedName>
        <fullName evidence="3">Pentatricopeptide repeat-containing protein</fullName>
    </recommendedName>
</protein>
<dbReference type="InterPro" id="IPR046848">
    <property type="entry name" value="E_motif"/>
</dbReference>
<keyword evidence="2" id="KW-1185">Reference proteome</keyword>
<evidence type="ECO:0000313" key="1">
    <source>
        <dbReference type="EMBL" id="KMZ72929.1"/>
    </source>
</evidence>
<dbReference type="Proteomes" id="UP000036987">
    <property type="component" value="Unassembled WGS sequence"/>
</dbReference>
<dbReference type="PANTHER" id="PTHR47926">
    <property type="entry name" value="PENTATRICOPEPTIDE REPEAT-CONTAINING PROTEIN"/>
    <property type="match status" value="1"/>
</dbReference>
<gene>
    <name evidence="1" type="ORF">ZOSMA_157G00050</name>
</gene>
<reference evidence="2" key="1">
    <citation type="journal article" date="2016" name="Nature">
        <title>The genome of the seagrass Zostera marina reveals angiosperm adaptation to the sea.</title>
        <authorList>
            <person name="Olsen J.L."/>
            <person name="Rouze P."/>
            <person name="Verhelst B."/>
            <person name="Lin Y.-C."/>
            <person name="Bayer T."/>
            <person name="Collen J."/>
            <person name="Dattolo E."/>
            <person name="De Paoli E."/>
            <person name="Dittami S."/>
            <person name="Maumus F."/>
            <person name="Michel G."/>
            <person name="Kersting A."/>
            <person name="Lauritano C."/>
            <person name="Lohaus R."/>
            <person name="Toepel M."/>
            <person name="Tonon T."/>
            <person name="Vanneste K."/>
            <person name="Amirebrahimi M."/>
            <person name="Brakel J."/>
            <person name="Bostroem C."/>
            <person name="Chovatia M."/>
            <person name="Grimwood J."/>
            <person name="Jenkins J.W."/>
            <person name="Jueterbock A."/>
            <person name="Mraz A."/>
            <person name="Stam W.T."/>
            <person name="Tice H."/>
            <person name="Bornberg-Bauer E."/>
            <person name="Green P.J."/>
            <person name="Pearson G.A."/>
            <person name="Procaccini G."/>
            <person name="Duarte C.M."/>
            <person name="Schmutz J."/>
            <person name="Reusch T.B.H."/>
            <person name="Van de Peer Y."/>
        </authorList>
    </citation>
    <scope>NUCLEOTIDE SEQUENCE [LARGE SCALE GENOMIC DNA]</scope>
    <source>
        <strain evidence="2">cv. Finnish</strain>
    </source>
</reference>
<comment type="caution">
    <text evidence="1">The sequence shown here is derived from an EMBL/GenBank/DDBJ whole genome shotgun (WGS) entry which is preliminary data.</text>
</comment>
<dbReference type="InterPro" id="IPR046960">
    <property type="entry name" value="PPR_At4g14850-like_plant"/>
</dbReference>
<name>A0A0K9PVG1_ZOSMR</name>
<organism evidence="1 2">
    <name type="scientific">Zostera marina</name>
    <name type="common">Eelgrass</name>
    <dbReference type="NCBI Taxonomy" id="29655"/>
    <lineage>
        <taxon>Eukaryota</taxon>
        <taxon>Viridiplantae</taxon>
        <taxon>Streptophyta</taxon>
        <taxon>Embryophyta</taxon>
        <taxon>Tracheophyta</taxon>
        <taxon>Spermatophyta</taxon>
        <taxon>Magnoliopsida</taxon>
        <taxon>Liliopsida</taxon>
        <taxon>Zosteraceae</taxon>
        <taxon>Zostera</taxon>
    </lineage>
</organism>
<dbReference type="GO" id="GO:0009451">
    <property type="term" value="P:RNA modification"/>
    <property type="evidence" value="ECO:0007669"/>
    <property type="project" value="InterPro"/>
</dbReference>
<evidence type="ECO:0000313" key="2">
    <source>
        <dbReference type="Proteomes" id="UP000036987"/>
    </source>
</evidence>
<sequence length="92" mass="10312">MDPLGGDIQLGRISAEKILEIAPDDSAAYTIISNLHASKGMWSVKADVLAWMKSRGIKKEASKCWVEINGRIYVFFKNGTSHPMMESRRNQD</sequence>
<accession>A0A0K9PVG1</accession>
<dbReference type="GO" id="GO:0003723">
    <property type="term" value="F:RNA binding"/>
    <property type="evidence" value="ECO:0007669"/>
    <property type="project" value="InterPro"/>
</dbReference>
<evidence type="ECO:0008006" key="3">
    <source>
        <dbReference type="Google" id="ProtNLM"/>
    </source>
</evidence>
<dbReference type="EMBL" id="LFYR01000612">
    <property type="protein sequence ID" value="KMZ72929.1"/>
    <property type="molecule type" value="Genomic_DNA"/>
</dbReference>
<dbReference type="AlphaFoldDB" id="A0A0K9PVG1"/>
<dbReference type="OrthoDB" id="1877720at2759"/>